<proteinExistence type="predicted"/>
<evidence type="ECO:0000313" key="3">
    <source>
        <dbReference type="EMBL" id="MDJ1160274.1"/>
    </source>
</evidence>
<dbReference type="RefSeq" id="WP_283742272.1">
    <property type="nucleotide sequence ID" value="NZ_JASJEV010000026.1"/>
</dbReference>
<comment type="caution">
    <text evidence="3">The sequence shown here is derived from an EMBL/GenBank/DDBJ whole genome shotgun (WGS) entry which is preliminary data.</text>
</comment>
<keyword evidence="1" id="KW-0812">Transmembrane</keyword>
<feature type="transmembrane region" description="Helical" evidence="1">
    <location>
        <begin position="12"/>
        <end position="35"/>
    </location>
</feature>
<evidence type="ECO:0000259" key="2">
    <source>
        <dbReference type="Pfam" id="PF02698"/>
    </source>
</evidence>
<dbReference type="Proteomes" id="UP001321492">
    <property type="component" value="Unassembled WGS sequence"/>
</dbReference>
<sequence length="226" mass="24533">MGSWQVRRWQGAAVVAGLAGGITYIGGLVAIYALARQLPYEPEWPKGSGDHPVAIVLYDDAPEERRARVGRAVARLEAGAVSQIIMVGGYRPARHYLGSALMVEDAVSMGVDRGLLFHDTVSNDTRSNLEDGLSIARRLGADRIEIVSDRLHLVRTSWLMKRLFPEVNVGLVPSRDPESVASLLARLNHELLAYAAATVLPQELSAAILARLRNASAMDDRDTEAA</sequence>
<evidence type="ECO:0000313" key="4">
    <source>
        <dbReference type="Proteomes" id="UP001321492"/>
    </source>
</evidence>
<gene>
    <name evidence="3" type="ORF">QNA08_18845</name>
</gene>
<keyword evidence="1" id="KW-0472">Membrane</keyword>
<dbReference type="Pfam" id="PF02698">
    <property type="entry name" value="DUF218"/>
    <property type="match status" value="1"/>
</dbReference>
<accession>A0ABT7ALL1</accession>
<reference evidence="3 4" key="1">
    <citation type="submission" date="2023-05" db="EMBL/GenBank/DDBJ databases">
        <title>Chelatococcus sp. nov., a moderately thermophilic bacterium isolated from hot spring microbial mat.</title>
        <authorList>
            <person name="Hu C.-J."/>
            <person name="Li W.-J."/>
        </authorList>
    </citation>
    <scope>NUCLEOTIDE SEQUENCE [LARGE SCALE GENOMIC DNA]</scope>
    <source>
        <strain evidence="3 4">SYSU G07232</strain>
    </source>
</reference>
<evidence type="ECO:0000256" key="1">
    <source>
        <dbReference type="SAM" id="Phobius"/>
    </source>
</evidence>
<feature type="domain" description="DUF218" evidence="2">
    <location>
        <begin position="60"/>
        <end position="173"/>
    </location>
</feature>
<protein>
    <submittedName>
        <fullName evidence="3">YdcF family protein</fullName>
    </submittedName>
</protein>
<dbReference type="EMBL" id="JASJEV010000026">
    <property type="protein sequence ID" value="MDJ1160274.1"/>
    <property type="molecule type" value="Genomic_DNA"/>
</dbReference>
<organism evidence="3 4">
    <name type="scientific">Chelatococcus albus</name>
    <dbReference type="NCBI Taxonomy" id="3047466"/>
    <lineage>
        <taxon>Bacteria</taxon>
        <taxon>Pseudomonadati</taxon>
        <taxon>Pseudomonadota</taxon>
        <taxon>Alphaproteobacteria</taxon>
        <taxon>Hyphomicrobiales</taxon>
        <taxon>Chelatococcaceae</taxon>
        <taxon>Chelatococcus</taxon>
    </lineage>
</organism>
<keyword evidence="1" id="KW-1133">Transmembrane helix</keyword>
<keyword evidence="4" id="KW-1185">Reference proteome</keyword>
<dbReference type="InterPro" id="IPR003848">
    <property type="entry name" value="DUF218"/>
</dbReference>
<name>A0ABT7ALL1_9HYPH</name>
<dbReference type="CDD" id="cd06259">
    <property type="entry name" value="YdcF-like"/>
    <property type="match status" value="1"/>
</dbReference>